<protein>
    <submittedName>
        <fullName evidence="1">Uncharacterized protein</fullName>
    </submittedName>
</protein>
<organism evidence="1">
    <name type="scientific">marine sediment metagenome</name>
    <dbReference type="NCBI Taxonomy" id="412755"/>
    <lineage>
        <taxon>unclassified sequences</taxon>
        <taxon>metagenomes</taxon>
        <taxon>ecological metagenomes</taxon>
    </lineage>
</organism>
<evidence type="ECO:0000313" key="1">
    <source>
        <dbReference type="EMBL" id="KKL46099.1"/>
    </source>
</evidence>
<name>A0A0F9CAH9_9ZZZZ</name>
<accession>A0A0F9CAH9</accession>
<sequence>VSSYQFYQLYLARTVHTAYSQPGDEDWFIHHAYDALKWGALLQGSVYLRDREFAKTVNELYRNATRDAIASDIEAETSASSLWVGT</sequence>
<reference evidence="1" key="1">
    <citation type="journal article" date="2015" name="Nature">
        <title>Complex archaea that bridge the gap between prokaryotes and eukaryotes.</title>
        <authorList>
            <person name="Spang A."/>
            <person name="Saw J.H."/>
            <person name="Jorgensen S.L."/>
            <person name="Zaremba-Niedzwiedzka K."/>
            <person name="Martijn J."/>
            <person name="Lind A.E."/>
            <person name="van Eijk R."/>
            <person name="Schleper C."/>
            <person name="Guy L."/>
            <person name="Ettema T.J."/>
        </authorList>
    </citation>
    <scope>NUCLEOTIDE SEQUENCE</scope>
</reference>
<gene>
    <name evidence="1" type="ORF">LCGC14_2349000</name>
</gene>
<comment type="caution">
    <text evidence="1">The sequence shown here is derived from an EMBL/GenBank/DDBJ whole genome shotgun (WGS) entry which is preliminary data.</text>
</comment>
<feature type="non-terminal residue" evidence="1">
    <location>
        <position position="1"/>
    </location>
</feature>
<dbReference type="AlphaFoldDB" id="A0A0F9CAH9"/>
<dbReference type="EMBL" id="LAZR01034156">
    <property type="protein sequence ID" value="KKL46099.1"/>
    <property type="molecule type" value="Genomic_DNA"/>
</dbReference>
<proteinExistence type="predicted"/>